<feature type="region of interest" description="Disordered" evidence="2">
    <location>
        <begin position="1"/>
        <end position="41"/>
    </location>
</feature>
<keyword evidence="1" id="KW-0539">Nucleus</keyword>
<dbReference type="SMART" id="SM00066">
    <property type="entry name" value="GAL4"/>
    <property type="match status" value="1"/>
</dbReference>
<dbReference type="EMBL" id="CABFNS010000767">
    <property type="protein sequence ID" value="VUC27231.1"/>
    <property type="molecule type" value="Genomic_DNA"/>
</dbReference>
<dbReference type="PROSITE" id="PS50048">
    <property type="entry name" value="ZN2_CY6_FUNGAL_2"/>
    <property type="match status" value="1"/>
</dbReference>
<dbReference type="Proteomes" id="UP000766486">
    <property type="component" value="Unassembled WGS sequence"/>
</dbReference>
<protein>
    <recommendedName>
        <fullName evidence="3">Zn(2)-C6 fungal-type domain-containing protein</fullName>
    </recommendedName>
</protein>
<accession>A0ABY6U848</accession>
<dbReference type="Gene3D" id="4.10.240.10">
    <property type="entry name" value="Zn(2)-C6 fungal-type DNA-binding domain"/>
    <property type="match status" value="1"/>
</dbReference>
<evidence type="ECO:0000313" key="5">
    <source>
        <dbReference type="Proteomes" id="UP000766486"/>
    </source>
</evidence>
<dbReference type="PANTHER" id="PTHR47655">
    <property type="entry name" value="QUINIC ACID UTILIZATION ACTIVATOR"/>
    <property type="match status" value="1"/>
</dbReference>
<dbReference type="CDD" id="cd00067">
    <property type="entry name" value="GAL4"/>
    <property type="match status" value="1"/>
</dbReference>
<dbReference type="SUPFAM" id="SSF57701">
    <property type="entry name" value="Zn2/Cys6 DNA-binding domain"/>
    <property type="match status" value="1"/>
</dbReference>
<dbReference type="PROSITE" id="PS00463">
    <property type="entry name" value="ZN2_CY6_FUNGAL_1"/>
    <property type="match status" value="1"/>
</dbReference>
<dbReference type="PANTHER" id="PTHR47655:SF3">
    <property type="entry name" value="ZN(II)2CYS6 TRANSCRIPTION FACTOR (EUROFUNG)"/>
    <property type="match status" value="1"/>
</dbReference>
<feature type="region of interest" description="Disordered" evidence="2">
    <location>
        <begin position="201"/>
        <end position="225"/>
    </location>
</feature>
<dbReference type="InterPro" id="IPR052783">
    <property type="entry name" value="Metabolic/Drug-Res_Regulator"/>
</dbReference>
<evidence type="ECO:0000259" key="3">
    <source>
        <dbReference type="PROSITE" id="PS50048"/>
    </source>
</evidence>
<dbReference type="Pfam" id="PF00172">
    <property type="entry name" value="Zn_clus"/>
    <property type="match status" value="1"/>
</dbReference>
<sequence>MSSSNIELPMASTWDSKPSRSKTGSPSTRLKASSHRVTKTTSPHVGSLLFYNDHLHTHGGAGRRGKRVWKACERCRMKKTKCDGVFPCQRCNDDGLICTASVRKRPGYKQLPSGYAEVLENTQLVLVATIRKLYEMVRNGDEWHLGEPRCNDRGQAIIHNIAQKLACIRSNEDIDLPIQSVFPEDMEGMGHLASILRKQQASLDAEDGSNRSSDGLSGCGTEAMSPENHSDLHHKLCVLGPKSQDSSLLRSYTPEDIGTASNDFALAENPELGNYQIYPSTHLGDFSHTLETSMFPPCYDNGSSRSIPQAELNKTAVNTEPLEPSAESESTILQTTSEQDIQGLSMSFNPPFSWEYSKPRSIDESMLRQFLRLSDVKGYDIGSDMLGHLIKQKAHSDHSGITNQFEELMTYSAYGGF</sequence>
<evidence type="ECO:0000313" key="4">
    <source>
        <dbReference type="EMBL" id="VUC27231.1"/>
    </source>
</evidence>
<dbReference type="InterPro" id="IPR036864">
    <property type="entry name" value="Zn2-C6_fun-type_DNA-bd_sf"/>
</dbReference>
<evidence type="ECO:0000256" key="1">
    <source>
        <dbReference type="ARBA" id="ARBA00023242"/>
    </source>
</evidence>
<dbReference type="InterPro" id="IPR001138">
    <property type="entry name" value="Zn2Cys6_DnaBD"/>
</dbReference>
<feature type="compositionally biased region" description="Polar residues" evidence="2">
    <location>
        <begin position="13"/>
        <end position="31"/>
    </location>
</feature>
<reference evidence="4 5" key="1">
    <citation type="submission" date="2019-06" db="EMBL/GenBank/DDBJ databases">
        <authorList>
            <person name="Broberg M."/>
        </authorList>
    </citation>
    <scope>NUCLEOTIDE SEQUENCE [LARGE SCALE GENOMIC DNA]</scope>
</reference>
<feature type="domain" description="Zn(2)-C6 fungal-type" evidence="3">
    <location>
        <begin position="71"/>
        <end position="100"/>
    </location>
</feature>
<organism evidence="4 5">
    <name type="scientific">Bionectria ochroleuca</name>
    <name type="common">Gliocladium roseum</name>
    <dbReference type="NCBI Taxonomy" id="29856"/>
    <lineage>
        <taxon>Eukaryota</taxon>
        <taxon>Fungi</taxon>
        <taxon>Dikarya</taxon>
        <taxon>Ascomycota</taxon>
        <taxon>Pezizomycotina</taxon>
        <taxon>Sordariomycetes</taxon>
        <taxon>Hypocreomycetidae</taxon>
        <taxon>Hypocreales</taxon>
        <taxon>Bionectriaceae</taxon>
        <taxon>Clonostachys</taxon>
    </lineage>
</organism>
<evidence type="ECO:0000256" key="2">
    <source>
        <dbReference type="SAM" id="MobiDB-lite"/>
    </source>
</evidence>
<keyword evidence="5" id="KW-1185">Reference proteome</keyword>
<name>A0ABY6U848_BIOOC</name>
<comment type="caution">
    <text evidence="4">The sequence shown here is derived from an EMBL/GenBank/DDBJ whole genome shotgun (WGS) entry which is preliminary data.</text>
</comment>
<proteinExistence type="predicted"/>
<gene>
    <name evidence="4" type="ORF">CLO192961_LOCUS208343</name>
</gene>